<dbReference type="RefSeq" id="WP_169247127.1">
    <property type="nucleotide sequence ID" value="NZ_SPMZ01000003.1"/>
</dbReference>
<keyword evidence="9" id="KW-0812">Transmembrane</keyword>
<keyword evidence="5" id="KW-0547">Nucleotide-binding</keyword>
<dbReference type="Gene3D" id="1.10.287.130">
    <property type="match status" value="1"/>
</dbReference>
<evidence type="ECO:0000256" key="9">
    <source>
        <dbReference type="SAM" id="Phobius"/>
    </source>
</evidence>
<evidence type="ECO:0000256" key="5">
    <source>
        <dbReference type="ARBA" id="ARBA00022741"/>
    </source>
</evidence>
<dbReference type="Pfam" id="PF02518">
    <property type="entry name" value="HATPase_c"/>
    <property type="match status" value="1"/>
</dbReference>
<proteinExistence type="predicted"/>
<keyword evidence="9" id="KW-0472">Membrane</keyword>
<keyword evidence="7" id="KW-0067">ATP-binding</keyword>
<evidence type="ECO:0000256" key="4">
    <source>
        <dbReference type="ARBA" id="ARBA00022679"/>
    </source>
</evidence>
<dbReference type="InterPro" id="IPR005467">
    <property type="entry name" value="His_kinase_dom"/>
</dbReference>
<keyword evidence="3" id="KW-0597">Phosphoprotein</keyword>
<evidence type="ECO:0000313" key="11">
    <source>
        <dbReference type="EMBL" id="NMQ17872.1"/>
    </source>
</evidence>
<dbReference type="InterPro" id="IPR036890">
    <property type="entry name" value="HATPase_C_sf"/>
</dbReference>
<evidence type="ECO:0000256" key="6">
    <source>
        <dbReference type="ARBA" id="ARBA00022777"/>
    </source>
</evidence>
<keyword evidence="4" id="KW-0808">Transferase</keyword>
<sequence>MAAIVINGVWGSISAALMPSRSTLVPWWWGRGFARLKSAAIVRCVMMIALLIVPTIVSAQERDGEGASHRVVILNTADPYLPAFLALDRGLREAITRAEHGVPAELYAETLDMFRFPRTLLAEDVIALLRKKYHDLKVDVVVAAGSIAFDFAQRYRAEIWPGAAIVFHSVPAASLEKRDLDPHTIGVPVRLEFGQTLDLALRLRPATRRVVVVAGIAEPDKGHLSVVRALLEHYVGKLEIQYLVGLTLAKTIAAVGDLSSDAIVLYLTMFRDGDGVPLVPRDVLARVVAVSRAPVFGVYETYLGHGIVAGSIASYAEQGRRAGELVVKVLNGEDSSVIGVQTPVTSHCIADWQQLRRWGIAESLLPANCEIRFKELTAWDHYYWQILTALTVILAQTTLIVALMLNRRRLRRAQTTLADEYARRTRAEGLAARLRERLARFSKERSLGAMATSISHEINQPLIAIQNYAQAVKRRLQNKVDDKPKLVELFAKIEEQAERAGAITQRVRSLVGTSDVRLLPVPLCPLVEEVIRMMEPETERRGCRIIRQFAGDFPVVLADSLQIQLVLVNLLQNSMRSICSNERYDKQVFVNMDAIDDREVQVSVTDQGHGVPPDRVADIFEPLYSGTSGGMGMGLAISKAIIEEAHGGRLWYEPNPTGGAIFRFTLRRSGS</sequence>
<dbReference type="Gene3D" id="3.30.565.10">
    <property type="entry name" value="Histidine kinase-like ATPase, C-terminal domain"/>
    <property type="match status" value="1"/>
</dbReference>
<protein>
    <recommendedName>
        <fullName evidence="2">histidine kinase</fullName>
        <ecNumber evidence="2">2.7.13.3</ecNumber>
    </recommendedName>
</protein>
<comment type="catalytic activity">
    <reaction evidence="1">
        <text>ATP + protein L-histidine = ADP + protein N-phospho-L-histidine.</text>
        <dbReference type="EC" id="2.7.13.3"/>
    </reaction>
</comment>
<dbReference type="SMART" id="SM00387">
    <property type="entry name" value="HATPase_c"/>
    <property type="match status" value="1"/>
</dbReference>
<evidence type="ECO:0000256" key="8">
    <source>
        <dbReference type="ARBA" id="ARBA00023012"/>
    </source>
</evidence>
<keyword evidence="9" id="KW-1133">Transmembrane helix</keyword>
<dbReference type="InterPro" id="IPR004358">
    <property type="entry name" value="Sig_transdc_His_kin-like_C"/>
</dbReference>
<feature type="domain" description="Histidine kinase" evidence="10">
    <location>
        <begin position="453"/>
        <end position="670"/>
    </location>
</feature>
<dbReference type="PROSITE" id="PS50109">
    <property type="entry name" value="HIS_KIN"/>
    <property type="match status" value="1"/>
</dbReference>
<gene>
    <name evidence="11" type="ORF">E4P82_00825</name>
</gene>
<dbReference type="SUPFAM" id="SSF55874">
    <property type="entry name" value="ATPase domain of HSP90 chaperone/DNA topoisomerase II/histidine kinase"/>
    <property type="match status" value="1"/>
</dbReference>
<keyword evidence="8" id="KW-0902">Two-component regulatory system</keyword>
<dbReference type="EMBL" id="SPMZ01000003">
    <property type="protein sequence ID" value="NMQ17872.1"/>
    <property type="molecule type" value="Genomic_DNA"/>
</dbReference>
<feature type="transmembrane region" description="Helical" evidence="9">
    <location>
        <begin position="382"/>
        <end position="405"/>
    </location>
</feature>
<dbReference type="InterPro" id="IPR003594">
    <property type="entry name" value="HATPase_dom"/>
</dbReference>
<dbReference type="SUPFAM" id="SSF47384">
    <property type="entry name" value="Homodimeric domain of signal transducing histidine kinase"/>
    <property type="match status" value="1"/>
</dbReference>
<dbReference type="SMART" id="SM00388">
    <property type="entry name" value="HisKA"/>
    <property type="match status" value="1"/>
</dbReference>
<dbReference type="Gene3D" id="3.40.50.2300">
    <property type="match status" value="2"/>
</dbReference>
<dbReference type="Proteomes" id="UP000760480">
    <property type="component" value="Unassembled WGS sequence"/>
</dbReference>
<dbReference type="InterPro" id="IPR003661">
    <property type="entry name" value="HisK_dim/P_dom"/>
</dbReference>
<reference evidence="11 12" key="1">
    <citation type="submission" date="2019-03" db="EMBL/GenBank/DDBJ databases">
        <title>Metabolic reconstructions from genomes of highly enriched 'Candidatus Accumulibacter' and 'Candidatus Competibacter' bioreactor populations.</title>
        <authorList>
            <person name="Annavajhala M.K."/>
            <person name="Welles L."/>
            <person name="Abbas B."/>
            <person name="Sorokin D."/>
            <person name="Park H."/>
            <person name="Van Loosdrecht M."/>
            <person name="Chandran K."/>
        </authorList>
    </citation>
    <scope>NUCLEOTIDE SEQUENCE [LARGE SCALE GENOMIC DNA]</scope>
    <source>
        <strain evidence="11 12">SBR_G</strain>
    </source>
</reference>
<keyword evidence="12" id="KW-1185">Reference proteome</keyword>
<dbReference type="CDD" id="cd00082">
    <property type="entry name" value="HisKA"/>
    <property type="match status" value="1"/>
</dbReference>
<evidence type="ECO:0000256" key="7">
    <source>
        <dbReference type="ARBA" id="ARBA00022840"/>
    </source>
</evidence>
<name>A0ABX1TEU7_9GAMM</name>
<dbReference type="InterPro" id="IPR036097">
    <property type="entry name" value="HisK_dim/P_sf"/>
</dbReference>
<evidence type="ECO:0000256" key="1">
    <source>
        <dbReference type="ARBA" id="ARBA00000085"/>
    </source>
</evidence>
<dbReference type="Pfam" id="PF00512">
    <property type="entry name" value="HisKA"/>
    <property type="match status" value="1"/>
</dbReference>
<comment type="caution">
    <text evidence="11">The sequence shown here is derived from an EMBL/GenBank/DDBJ whole genome shotgun (WGS) entry which is preliminary data.</text>
</comment>
<organism evidence="11 12">
    <name type="scientific">Candidatus Competibacter phosphatis</name>
    <dbReference type="NCBI Taxonomy" id="221280"/>
    <lineage>
        <taxon>Bacteria</taxon>
        <taxon>Pseudomonadati</taxon>
        <taxon>Pseudomonadota</taxon>
        <taxon>Gammaproteobacteria</taxon>
        <taxon>Candidatus Competibacteraceae</taxon>
        <taxon>Candidatus Competibacter</taxon>
    </lineage>
</organism>
<dbReference type="PRINTS" id="PR00344">
    <property type="entry name" value="BCTRLSENSOR"/>
</dbReference>
<dbReference type="PANTHER" id="PTHR43065:SF10">
    <property type="entry name" value="PEROXIDE STRESS-ACTIVATED HISTIDINE KINASE MAK3"/>
    <property type="match status" value="1"/>
</dbReference>
<dbReference type="PANTHER" id="PTHR43065">
    <property type="entry name" value="SENSOR HISTIDINE KINASE"/>
    <property type="match status" value="1"/>
</dbReference>
<dbReference type="EC" id="2.7.13.3" evidence="2"/>
<evidence type="ECO:0000256" key="3">
    <source>
        <dbReference type="ARBA" id="ARBA00022553"/>
    </source>
</evidence>
<accession>A0ABX1TEU7</accession>
<evidence type="ECO:0000256" key="2">
    <source>
        <dbReference type="ARBA" id="ARBA00012438"/>
    </source>
</evidence>
<evidence type="ECO:0000313" key="12">
    <source>
        <dbReference type="Proteomes" id="UP000760480"/>
    </source>
</evidence>
<keyword evidence="6" id="KW-0418">Kinase</keyword>
<evidence type="ECO:0000259" key="10">
    <source>
        <dbReference type="PROSITE" id="PS50109"/>
    </source>
</evidence>